<dbReference type="EMBL" id="VJVV01000006">
    <property type="protein sequence ID" value="TRO81135.1"/>
    <property type="molecule type" value="Genomic_DNA"/>
</dbReference>
<accession>A0A550JD13</accession>
<evidence type="ECO:0000256" key="4">
    <source>
        <dbReference type="HAMAP-Rule" id="MF_00171"/>
    </source>
</evidence>
<dbReference type="EC" id="5.4.99.12" evidence="4"/>
<evidence type="ECO:0000313" key="9">
    <source>
        <dbReference type="EMBL" id="TRO81135.1"/>
    </source>
</evidence>
<dbReference type="Proteomes" id="UP000317155">
    <property type="component" value="Unassembled WGS sequence"/>
</dbReference>
<dbReference type="PANTHER" id="PTHR11142:SF0">
    <property type="entry name" value="TRNA PSEUDOURIDINE SYNTHASE-LIKE 1"/>
    <property type="match status" value="1"/>
</dbReference>
<evidence type="ECO:0000256" key="2">
    <source>
        <dbReference type="ARBA" id="ARBA00022694"/>
    </source>
</evidence>
<dbReference type="NCBIfam" id="TIGR00071">
    <property type="entry name" value="hisT_truA"/>
    <property type="match status" value="1"/>
</dbReference>
<comment type="function">
    <text evidence="4">Formation of pseudouridine at positions 38, 39 and 40 in the anticodon stem and loop of transfer RNAs.</text>
</comment>
<keyword evidence="10" id="KW-1185">Reference proteome</keyword>
<dbReference type="GO" id="GO:0160147">
    <property type="term" value="F:tRNA pseudouridine(38-40) synthase activity"/>
    <property type="evidence" value="ECO:0007669"/>
    <property type="project" value="UniProtKB-EC"/>
</dbReference>
<dbReference type="Gene3D" id="3.30.70.660">
    <property type="entry name" value="Pseudouridine synthase I, catalytic domain, C-terminal subdomain"/>
    <property type="match status" value="1"/>
</dbReference>
<feature type="active site" description="Nucleophile" evidence="4 5">
    <location>
        <position position="52"/>
    </location>
</feature>
<dbReference type="HAMAP" id="MF_00171">
    <property type="entry name" value="TruA"/>
    <property type="match status" value="1"/>
</dbReference>
<comment type="caution">
    <text evidence="9">The sequence shown here is derived from an EMBL/GenBank/DDBJ whole genome shotgun (WGS) entry which is preliminary data.</text>
</comment>
<sequence length="245" mass="27369">MKTIRLTIEYDGTAYVGWQIQANGTAVQQVLEEALTKILGHAVRITSSGRTDAGVHARGMVAHFRTERELPMSAYREGLNCLLPADIAVRTAVEAADDFHARFDARGKWYRYSLLTAPVRSPLAARFSWYVPRPLDEERMRQGAEMLVGRHDFAAFRTSGCDALTTVREMRSVELVREGELLHIDVRGTAFLRNMVRIMAGTLVEIGWGKLSLDELAGLLRGEPGLRPGRTAPPQGLCLMEVRYE</sequence>
<dbReference type="InterPro" id="IPR020095">
    <property type="entry name" value="PsdUridine_synth_TruA_C"/>
</dbReference>
<dbReference type="GO" id="GO:0003723">
    <property type="term" value="F:RNA binding"/>
    <property type="evidence" value="ECO:0007669"/>
    <property type="project" value="InterPro"/>
</dbReference>
<evidence type="ECO:0000256" key="6">
    <source>
        <dbReference type="PIRSR" id="PIRSR001430-2"/>
    </source>
</evidence>
<dbReference type="InterPro" id="IPR020103">
    <property type="entry name" value="PsdUridine_synth_cat_dom_sf"/>
</dbReference>
<comment type="similarity">
    <text evidence="1 4 7">Belongs to the tRNA pseudouridine synthase TruA family.</text>
</comment>
<dbReference type="AlphaFoldDB" id="A0A550JD13"/>
<gene>
    <name evidence="4 9" type="primary">truA</name>
    <name evidence="9" type="ORF">FL622_09510</name>
</gene>
<evidence type="ECO:0000256" key="1">
    <source>
        <dbReference type="ARBA" id="ARBA00009375"/>
    </source>
</evidence>
<dbReference type="PANTHER" id="PTHR11142">
    <property type="entry name" value="PSEUDOURIDYLATE SYNTHASE"/>
    <property type="match status" value="1"/>
</dbReference>
<dbReference type="SUPFAM" id="SSF55120">
    <property type="entry name" value="Pseudouridine synthase"/>
    <property type="match status" value="1"/>
</dbReference>
<dbReference type="InterPro" id="IPR020094">
    <property type="entry name" value="TruA/RsuA/RluB/E/F_N"/>
</dbReference>
<dbReference type="InterPro" id="IPR001406">
    <property type="entry name" value="PsdUridine_synth_TruA"/>
</dbReference>
<evidence type="ECO:0000259" key="8">
    <source>
        <dbReference type="Pfam" id="PF01416"/>
    </source>
</evidence>
<keyword evidence="3 4" id="KW-0413">Isomerase</keyword>
<reference evidence="9 10" key="1">
    <citation type="submission" date="2019-07" db="EMBL/GenBank/DDBJ databases">
        <title>Insights of Desulfuromonas acetexigens electromicrobiology.</title>
        <authorList>
            <person name="Katuri K."/>
            <person name="Sapireddy V."/>
            <person name="Shaw D.R."/>
            <person name="Saikaly P."/>
        </authorList>
    </citation>
    <scope>NUCLEOTIDE SEQUENCE [LARGE SCALE GENOMIC DNA]</scope>
    <source>
        <strain evidence="9 10">2873</strain>
    </source>
</reference>
<protein>
    <recommendedName>
        <fullName evidence="4">tRNA pseudouridine synthase A</fullName>
        <ecNumber evidence="4">5.4.99.12</ecNumber>
    </recommendedName>
    <alternativeName>
        <fullName evidence="4">tRNA pseudouridine(38-40) synthase</fullName>
    </alternativeName>
    <alternativeName>
        <fullName evidence="4">tRNA pseudouridylate synthase I</fullName>
    </alternativeName>
    <alternativeName>
        <fullName evidence="4">tRNA-uridine isomerase I</fullName>
    </alternativeName>
</protein>
<name>A0A550JD13_9BACT</name>
<dbReference type="FunFam" id="3.30.70.580:FF:000001">
    <property type="entry name" value="tRNA pseudouridine synthase A"/>
    <property type="match status" value="1"/>
</dbReference>
<dbReference type="OrthoDB" id="9811823at2"/>
<comment type="caution">
    <text evidence="4">Lacks conserved residue(s) required for the propagation of feature annotation.</text>
</comment>
<dbReference type="RefSeq" id="WP_092057862.1">
    <property type="nucleotide sequence ID" value="NZ_FOJJ01000038.1"/>
</dbReference>
<keyword evidence="2 4" id="KW-0819">tRNA processing</keyword>
<feature type="binding site" evidence="4 6">
    <location>
        <position position="110"/>
    </location>
    <ligand>
        <name>substrate</name>
    </ligand>
</feature>
<dbReference type="InterPro" id="IPR020097">
    <property type="entry name" value="PsdUridine_synth_TruA_a/b_dom"/>
</dbReference>
<dbReference type="GO" id="GO:0031119">
    <property type="term" value="P:tRNA pseudouridine synthesis"/>
    <property type="evidence" value="ECO:0007669"/>
    <property type="project" value="UniProtKB-UniRule"/>
</dbReference>
<proteinExistence type="inferred from homology"/>
<evidence type="ECO:0000256" key="7">
    <source>
        <dbReference type="RuleBase" id="RU003792"/>
    </source>
</evidence>
<feature type="domain" description="Pseudouridine synthase I TruA alpha/beta" evidence="8">
    <location>
        <begin position="144"/>
        <end position="245"/>
    </location>
</feature>
<organism evidence="9 10">
    <name type="scientific">Trichloromonas acetexigens</name>
    <dbReference type="NCBI Taxonomy" id="38815"/>
    <lineage>
        <taxon>Bacteria</taxon>
        <taxon>Pseudomonadati</taxon>
        <taxon>Thermodesulfobacteriota</taxon>
        <taxon>Desulfuromonadia</taxon>
        <taxon>Desulfuromonadales</taxon>
        <taxon>Trichloromonadaceae</taxon>
        <taxon>Trichloromonas</taxon>
    </lineage>
</organism>
<dbReference type="PIRSF" id="PIRSF001430">
    <property type="entry name" value="tRNA_psdUrid_synth"/>
    <property type="match status" value="1"/>
</dbReference>
<evidence type="ECO:0000313" key="10">
    <source>
        <dbReference type="Proteomes" id="UP000317155"/>
    </source>
</evidence>
<evidence type="ECO:0000256" key="3">
    <source>
        <dbReference type="ARBA" id="ARBA00023235"/>
    </source>
</evidence>
<feature type="domain" description="Pseudouridine synthase I TruA alpha/beta" evidence="8">
    <location>
        <begin position="8"/>
        <end position="104"/>
    </location>
</feature>
<comment type="catalytic activity">
    <reaction evidence="4 7">
        <text>uridine(38/39/40) in tRNA = pseudouridine(38/39/40) in tRNA</text>
        <dbReference type="Rhea" id="RHEA:22376"/>
        <dbReference type="Rhea" id="RHEA-COMP:10085"/>
        <dbReference type="Rhea" id="RHEA-COMP:10087"/>
        <dbReference type="ChEBI" id="CHEBI:65314"/>
        <dbReference type="ChEBI" id="CHEBI:65315"/>
        <dbReference type="EC" id="5.4.99.12"/>
    </reaction>
</comment>
<dbReference type="CDD" id="cd02570">
    <property type="entry name" value="PseudoU_synth_EcTruA"/>
    <property type="match status" value="1"/>
</dbReference>
<dbReference type="Pfam" id="PF01416">
    <property type="entry name" value="PseudoU_synth_1"/>
    <property type="match status" value="2"/>
</dbReference>
<dbReference type="Gene3D" id="3.30.70.580">
    <property type="entry name" value="Pseudouridine synthase I, catalytic domain, N-terminal subdomain"/>
    <property type="match status" value="1"/>
</dbReference>
<comment type="subunit">
    <text evidence="4">Homodimer.</text>
</comment>
<evidence type="ECO:0000256" key="5">
    <source>
        <dbReference type="PIRSR" id="PIRSR001430-1"/>
    </source>
</evidence>